<dbReference type="InterPro" id="IPR036397">
    <property type="entry name" value="RNaseH_sf"/>
</dbReference>
<evidence type="ECO:0000313" key="3">
    <source>
        <dbReference type="Proteomes" id="UP000652567"/>
    </source>
</evidence>
<protein>
    <submittedName>
        <fullName evidence="2">IS3 family transposase</fullName>
    </submittedName>
</protein>
<dbReference type="AlphaFoldDB" id="A0A928YS18"/>
<dbReference type="GO" id="GO:0015074">
    <property type="term" value="P:DNA integration"/>
    <property type="evidence" value="ECO:0007669"/>
    <property type="project" value="InterPro"/>
</dbReference>
<dbReference type="Pfam" id="PF13276">
    <property type="entry name" value="HTH_21"/>
    <property type="match status" value="1"/>
</dbReference>
<proteinExistence type="predicted"/>
<comment type="caution">
    <text evidence="2">The sequence shown here is derived from an EMBL/GenBank/DDBJ whole genome shotgun (WGS) entry which is preliminary data.</text>
</comment>
<dbReference type="InterPro" id="IPR048020">
    <property type="entry name" value="Transpos_IS3"/>
</dbReference>
<dbReference type="EMBL" id="PRDL01000001">
    <property type="protein sequence ID" value="MBE8715946.1"/>
    <property type="molecule type" value="Genomic_DNA"/>
</dbReference>
<dbReference type="InterPro" id="IPR001584">
    <property type="entry name" value="Integrase_cat-core"/>
</dbReference>
<dbReference type="InterPro" id="IPR012337">
    <property type="entry name" value="RNaseH-like_sf"/>
</dbReference>
<name>A0A928YS18_9GAMM</name>
<dbReference type="SUPFAM" id="SSF53098">
    <property type="entry name" value="Ribonuclease H-like"/>
    <property type="match status" value="1"/>
</dbReference>
<dbReference type="NCBIfam" id="NF033516">
    <property type="entry name" value="transpos_IS3"/>
    <property type="match status" value="1"/>
</dbReference>
<dbReference type="GO" id="GO:0003676">
    <property type="term" value="F:nucleic acid binding"/>
    <property type="evidence" value="ECO:0007669"/>
    <property type="project" value="InterPro"/>
</dbReference>
<evidence type="ECO:0000259" key="1">
    <source>
        <dbReference type="PROSITE" id="PS50994"/>
    </source>
</evidence>
<organism evidence="2 3">
    <name type="scientific">Cellvibrio polysaccharolyticus</name>
    <dbReference type="NCBI Taxonomy" id="2082724"/>
    <lineage>
        <taxon>Bacteria</taxon>
        <taxon>Pseudomonadati</taxon>
        <taxon>Pseudomonadota</taxon>
        <taxon>Gammaproteobacteria</taxon>
        <taxon>Cellvibrionales</taxon>
        <taxon>Cellvibrionaceae</taxon>
        <taxon>Cellvibrio</taxon>
    </lineage>
</organism>
<dbReference type="PANTHER" id="PTHR46889:SF4">
    <property type="entry name" value="TRANSPOSASE INSO FOR INSERTION SEQUENCE ELEMENT IS911B-RELATED"/>
    <property type="match status" value="1"/>
</dbReference>
<gene>
    <name evidence="2" type="ORF">C4F51_01930</name>
</gene>
<keyword evidence="3" id="KW-1185">Reference proteome</keyword>
<dbReference type="Proteomes" id="UP000652567">
    <property type="component" value="Unassembled WGS sequence"/>
</dbReference>
<feature type="domain" description="Integrase catalytic" evidence="1">
    <location>
        <begin position="116"/>
        <end position="279"/>
    </location>
</feature>
<reference evidence="2" key="1">
    <citation type="submission" date="2018-07" db="EMBL/GenBank/DDBJ databases">
        <title>Genome assembly of strain Ka43.</title>
        <authorList>
            <person name="Kukolya J."/>
            <person name="Nagy I."/>
            <person name="Horvath B."/>
            <person name="Toth A."/>
        </authorList>
    </citation>
    <scope>NUCLEOTIDE SEQUENCE</scope>
    <source>
        <strain evidence="2">KB43</strain>
    </source>
</reference>
<dbReference type="PROSITE" id="PS50994">
    <property type="entry name" value="INTEGRASE"/>
    <property type="match status" value="1"/>
</dbReference>
<evidence type="ECO:0000313" key="2">
    <source>
        <dbReference type="EMBL" id="MBE8715946.1"/>
    </source>
</evidence>
<dbReference type="Pfam" id="PF00665">
    <property type="entry name" value="rve"/>
    <property type="match status" value="1"/>
</dbReference>
<dbReference type="InterPro" id="IPR025948">
    <property type="entry name" value="HTH-like_dom"/>
</dbReference>
<dbReference type="Pfam" id="PF13333">
    <property type="entry name" value="rve_2"/>
    <property type="match status" value="1"/>
</dbReference>
<accession>A0A928YS18</accession>
<dbReference type="PANTHER" id="PTHR46889">
    <property type="entry name" value="TRANSPOSASE INSF FOR INSERTION SEQUENCE IS3B-RELATED"/>
    <property type="match status" value="1"/>
</dbReference>
<sequence>MEQNREKHSIALMCRVYSVTRDGYNSWHRRGISARRTEDSELFEMISMIFKRHNGCYGSPKIMQELRKIGIGVGQKRVARIMREHGLTATKARIYISRPGLYKHVNRVPCRIADIELRAPNQLWVGDVTYLKMQDGSWQYLSVIMDRFSRRIISWSLSERRDAQLTVSALQRAVRNRGHHEELIFHSDRGVEYMANDYRKKLGHYGISQSMNRAKSMNDNAFMESFFQQFKTERIKRVVLESVEQLRGIITEYMRYYNYERSHSSIGYLSPHEFESRISC</sequence>
<dbReference type="Gene3D" id="3.30.420.10">
    <property type="entry name" value="Ribonuclease H-like superfamily/Ribonuclease H"/>
    <property type="match status" value="1"/>
</dbReference>
<dbReference type="InterPro" id="IPR050900">
    <property type="entry name" value="Transposase_IS3/IS150/IS904"/>
</dbReference>